<organism evidence="1 2">
    <name type="scientific">Enterocloster citroniae</name>
    <dbReference type="NCBI Taxonomy" id="358743"/>
    <lineage>
        <taxon>Bacteria</taxon>
        <taxon>Bacillati</taxon>
        <taxon>Bacillota</taxon>
        <taxon>Clostridia</taxon>
        <taxon>Lachnospirales</taxon>
        <taxon>Lachnospiraceae</taxon>
        <taxon>Enterocloster</taxon>
    </lineage>
</organism>
<proteinExistence type="predicted"/>
<evidence type="ECO:0000313" key="2">
    <source>
        <dbReference type="Proteomes" id="UP000708338"/>
    </source>
</evidence>
<dbReference type="InterPro" id="IPR045705">
    <property type="entry name" value="DUF6061"/>
</dbReference>
<protein>
    <submittedName>
        <fullName evidence="1">Uncharacterized protein</fullName>
    </submittedName>
</protein>
<sequence length="84" mass="9467">MNGITSCKFNIDTGNVECRFTDGTVLSVDCDAVEDALEIATFSKVQTELDWLVYNAPRDYVRLLLNGELEGYLKRVSGSEQWLE</sequence>
<comment type="caution">
    <text evidence="1">The sequence shown here is derived from an EMBL/GenBank/DDBJ whole genome shotgun (WGS) entry which is preliminary data.</text>
</comment>
<dbReference type="Pfam" id="PF19537">
    <property type="entry name" value="DUF6061"/>
    <property type="match status" value="1"/>
</dbReference>
<reference evidence="1" key="1">
    <citation type="journal article" date="2021" name="Gut Microbes">
        <title>A synthetic consortium of 100 gut commensals modulates the composition and function in a colon model of the microbiome of elderly subjects.</title>
        <authorList>
            <person name="Perez M."/>
            <person name="Ntemiri A."/>
            <person name="Tan H."/>
            <person name="Harris H.M.B."/>
            <person name="Roager H.M."/>
            <person name="Ribiere C."/>
            <person name="O'Toole P.W."/>
        </authorList>
    </citation>
    <scope>NUCLEOTIDE SEQUENCE</scope>
    <source>
        <strain evidence="1">MCC335</strain>
    </source>
</reference>
<dbReference type="EMBL" id="WQPS01000063">
    <property type="protein sequence ID" value="MBT9812441.1"/>
    <property type="molecule type" value="Genomic_DNA"/>
</dbReference>
<accession>A0AA41K702</accession>
<evidence type="ECO:0000313" key="1">
    <source>
        <dbReference type="EMBL" id="MBT9812441.1"/>
    </source>
</evidence>
<dbReference type="AlphaFoldDB" id="A0AA41K702"/>
<name>A0AA41K702_9FIRM</name>
<dbReference type="RefSeq" id="WP_215630274.1">
    <property type="nucleotide sequence ID" value="NZ_WQPS01000063.1"/>
</dbReference>
<dbReference type="Proteomes" id="UP000708338">
    <property type="component" value="Unassembled WGS sequence"/>
</dbReference>
<gene>
    <name evidence="1" type="ORF">GPL26_22840</name>
</gene>